<evidence type="ECO:0008006" key="4">
    <source>
        <dbReference type="Google" id="ProtNLM"/>
    </source>
</evidence>
<proteinExistence type="predicted"/>
<evidence type="ECO:0000313" key="2">
    <source>
        <dbReference type="EMBL" id="SFQ26296.1"/>
    </source>
</evidence>
<feature type="chain" id="PRO_5011728230" description="Secreted protein" evidence="1">
    <location>
        <begin position="27"/>
        <end position="198"/>
    </location>
</feature>
<name>A0A1I5X392_9PSEU</name>
<dbReference type="AlphaFoldDB" id="A0A1I5X392"/>
<protein>
    <recommendedName>
        <fullName evidence="4">Secreted protein</fullName>
    </recommendedName>
</protein>
<accession>A0A1I5X392</accession>
<keyword evidence="1" id="KW-0732">Signal</keyword>
<dbReference type="RefSeq" id="WP_093575578.1">
    <property type="nucleotide sequence ID" value="NZ_FOWC01000010.1"/>
</dbReference>
<reference evidence="2 3" key="1">
    <citation type="submission" date="2016-10" db="EMBL/GenBank/DDBJ databases">
        <authorList>
            <person name="de Groot N.N."/>
        </authorList>
    </citation>
    <scope>NUCLEOTIDE SEQUENCE [LARGE SCALE GENOMIC DNA]</scope>
    <source>
        <strain evidence="2 3">DSM 44637</strain>
    </source>
</reference>
<sequence length="198" mass="20600">MKWWSMPAACAAVVSAAAAVAAPAAAAQEQRISVTVPMTRHQIVSAESGAGGSARAVLDNGQVVAIPQQAYQRWTREVKPALDAGRMSPQETLPGNCGTSSLTFVPVGGKQGRMATSWVVDLPTIGFDWKVDFTDDFGVSTQTWGEPFHGASSWATSFVFTGGGGPTRAQVRSPYSSVTLIDLAVCVSAGPSESAIIV</sequence>
<evidence type="ECO:0000313" key="3">
    <source>
        <dbReference type="Proteomes" id="UP000199137"/>
    </source>
</evidence>
<organism evidence="2 3">
    <name type="scientific">Amycolatopsis rubida</name>
    <dbReference type="NCBI Taxonomy" id="112413"/>
    <lineage>
        <taxon>Bacteria</taxon>
        <taxon>Bacillati</taxon>
        <taxon>Actinomycetota</taxon>
        <taxon>Actinomycetes</taxon>
        <taxon>Pseudonocardiales</taxon>
        <taxon>Pseudonocardiaceae</taxon>
        <taxon>Amycolatopsis</taxon>
    </lineage>
</organism>
<dbReference type="Proteomes" id="UP000199137">
    <property type="component" value="Unassembled WGS sequence"/>
</dbReference>
<feature type="signal peptide" evidence="1">
    <location>
        <begin position="1"/>
        <end position="26"/>
    </location>
</feature>
<dbReference type="EMBL" id="FOWC01000010">
    <property type="protein sequence ID" value="SFQ26296.1"/>
    <property type="molecule type" value="Genomic_DNA"/>
</dbReference>
<gene>
    <name evidence="2" type="ORF">SAMN05421854_1106</name>
</gene>
<evidence type="ECO:0000256" key="1">
    <source>
        <dbReference type="SAM" id="SignalP"/>
    </source>
</evidence>